<organism evidence="12 15">
    <name type="scientific">Polyplax serrata</name>
    <name type="common">Common mouse louse</name>
    <dbReference type="NCBI Taxonomy" id="468196"/>
    <lineage>
        <taxon>Eukaryota</taxon>
        <taxon>Metazoa</taxon>
        <taxon>Ecdysozoa</taxon>
        <taxon>Arthropoda</taxon>
        <taxon>Hexapoda</taxon>
        <taxon>Insecta</taxon>
        <taxon>Pterygota</taxon>
        <taxon>Neoptera</taxon>
        <taxon>Paraneoptera</taxon>
        <taxon>Psocodea</taxon>
        <taxon>Troctomorpha</taxon>
        <taxon>Phthiraptera</taxon>
        <taxon>Anoplura</taxon>
        <taxon>Polyplacidae</taxon>
        <taxon>Polyplax</taxon>
    </lineage>
</organism>
<evidence type="ECO:0000313" key="15">
    <source>
        <dbReference type="Proteomes" id="UP001372834"/>
    </source>
</evidence>
<reference evidence="12 15" key="1">
    <citation type="submission" date="2023-10" db="EMBL/GenBank/DDBJ databases">
        <title>Genomes of two closely related lineages of the louse Polyplax serrata with different host specificities.</title>
        <authorList>
            <person name="Martinu J."/>
            <person name="Tarabai H."/>
            <person name="Stefka J."/>
            <person name="Hypsa V."/>
        </authorList>
    </citation>
    <scope>NUCLEOTIDE SEQUENCE [LARGE SCALE GENOMIC DNA]</scope>
    <source>
        <strain evidence="13">98ZLc_SE</strain>
        <strain evidence="12">HR10_N</strain>
    </source>
</reference>
<keyword evidence="14" id="KW-1185">Reference proteome</keyword>
<dbReference type="InterPro" id="IPR002401">
    <property type="entry name" value="Cyt_P450_E_grp-I"/>
</dbReference>
<evidence type="ECO:0000256" key="1">
    <source>
        <dbReference type="ARBA" id="ARBA00001971"/>
    </source>
</evidence>
<proteinExistence type="inferred from homology"/>
<keyword evidence="7 9" id="KW-0503">Monooxygenase</keyword>
<feature type="binding site" description="axial binding residue" evidence="8">
    <location>
        <position position="499"/>
    </location>
    <ligand>
        <name>heme</name>
        <dbReference type="ChEBI" id="CHEBI:30413"/>
    </ligand>
    <ligandPart>
        <name>Fe</name>
        <dbReference type="ChEBI" id="CHEBI:18248"/>
    </ligandPart>
</feature>
<dbReference type="InterPro" id="IPR017972">
    <property type="entry name" value="Cyt_P450_CS"/>
</dbReference>
<evidence type="ECO:0000256" key="11">
    <source>
        <dbReference type="SAM" id="Phobius"/>
    </source>
</evidence>
<evidence type="ECO:0000256" key="8">
    <source>
        <dbReference type="PIRSR" id="PIRSR602401-1"/>
    </source>
</evidence>
<dbReference type="PRINTS" id="PR00463">
    <property type="entry name" value="EP450I"/>
</dbReference>
<dbReference type="InterPro" id="IPR001128">
    <property type="entry name" value="Cyt_P450"/>
</dbReference>
<dbReference type="EMBL" id="JAWJWF010000002">
    <property type="protein sequence ID" value="KAK6638275.1"/>
    <property type="molecule type" value="Genomic_DNA"/>
</dbReference>
<dbReference type="GO" id="GO:0004497">
    <property type="term" value="F:monooxygenase activity"/>
    <property type="evidence" value="ECO:0007669"/>
    <property type="project" value="UniProtKB-KW"/>
</dbReference>
<evidence type="ECO:0000313" key="14">
    <source>
        <dbReference type="Proteomes" id="UP001359485"/>
    </source>
</evidence>
<evidence type="ECO:0000313" key="12">
    <source>
        <dbReference type="EMBL" id="KAK6625173.1"/>
    </source>
</evidence>
<keyword evidence="5 9" id="KW-0560">Oxidoreductase</keyword>
<name>A0AAN8NR85_POLSC</name>
<dbReference type="PANTHER" id="PTHR24291">
    <property type="entry name" value="CYTOCHROME P450 FAMILY 4"/>
    <property type="match status" value="1"/>
</dbReference>
<evidence type="ECO:0000256" key="9">
    <source>
        <dbReference type="RuleBase" id="RU000461"/>
    </source>
</evidence>
<keyword evidence="3 8" id="KW-0349">Heme</keyword>
<comment type="caution">
    <text evidence="12">The sequence shown here is derived from an EMBL/GenBank/DDBJ whole genome shotgun (WGS) entry which is preliminary data.</text>
</comment>
<dbReference type="AlphaFoldDB" id="A0AAN8NR85"/>
<keyword evidence="4 8" id="KW-0479">Metal-binding</keyword>
<evidence type="ECO:0008006" key="16">
    <source>
        <dbReference type="Google" id="ProtNLM"/>
    </source>
</evidence>
<feature type="transmembrane region" description="Helical" evidence="11">
    <location>
        <begin position="18"/>
        <end position="35"/>
    </location>
</feature>
<dbReference type="PANTHER" id="PTHR24291:SF106">
    <property type="entry name" value="CYTOCHROME P450 4G1-RELATED"/>
    <property type="match status" value="1"/>
</dbReference>
<comment type="similarity">
    <text evidence="2 9">Belongs to the cytochrome P450 family.</text>
</comment>
<evidence type="ECO:0000256" key="3">
    <source>
        <dbReference type="ARBA" id="ARBA00022617"/>
    </source>
</evidence>
<dbReference type="Proteomes" id="UP001372834">
    <property type="component" value="Unassembled WGS sequence"/>
</dbReference>
<dbReference type="PROSITE" id="PS00086">
    <property type="entry name" value="CYTOCHROME_P450"/>
    <property type="match status" value="1"/>
</dbReference>
<accession>A0AAN8NR85</accession>
<dbReference type="Pfam" id="PF00067">
    <property type="entry name" value="p450"/>
    <property type="match status" value="1"/>
</dbReference>
<dbReference type="PRINTS" id="PR00385">
    <property type="entry name" value="P450"/>
</dbReference>
<dbReference type="Gene3D" id="1.10.630.10">
    <property type="entry name" value="Cytochrome P450"/>
    <property type="match status" value="1"/>
</dbReference>
<evidence type="ECO:0000256" key="5">
    <source>
        <dbReference type="ARBA" id="ARBA00023002"/>
    </source>
</evidence>
<feature type="compositionally biased region" description="Basic and acidic residues" evidence="10">
    <location>
        <begin position="288"/>
        <end position="297"/>
    </location>
</feature>
<dbReference type="CDD" id="cd20628">
    <property type="entry name" value="CYP4"/>
    <property type="match status" value="1"/>
</dbReference>
<dbReference type="GO" id="GO:0016705">
    <property type="term" value="F:oxidoreductase activity, acting on paired donors, with incorporation or reduction of molecular oxygen"/>
    <property type="evidence" value="ECO:0007669"/>
    <property type="project" value="InterPro"/>
</dbReference>
<evidence type="ECO:0000256" key="4">
    <source>
        <dbReference type="ARBA" id="ARBA00022723"/>
    </source>
</evidence>
<dbReference type="SUPFAM" id="SSF48264">
    <property type="entry name" value="Cytochrome P450"/>
    <property type="match status" value="1"/>
</dbReference>
<keyword evidence="11" id="KW-1133">Transmembrane helix</keyword>
<dbReference type="GO" id="GO:0005506">
    <property type="term" value="F:iron ion binding"/>
    <property type="evidence" value="ECO:0007669"/>
    <property type="project" value="InterPro"/>
</dbReference>
<protein>
    <recommendedName>
        <fullName evidence="16">Cytochrome P450</fullName>
    </recommendedName>
</protein>
<evidence type="ECO:0000256" key="10">
    <source>
        <dbReference type="SAM" id="MobiDB-lite"/>
    </source>
</evidence>
<dbReference type="Proteomes" id="UP001359485">
    <property type="component" value="Unassembled WGS sequence"/>
</dbReference>
<sequence length="561" mass="64103">MSSTVISPETSEGYSTSFIFYSLLVPALVLWYVYFKISRKRLLELAEKLPGPPGIPIFGNAFEFIGEAPAIFRHVYNHSYTFTEVMKFWIGTKLVVFLANPKDIELILGSNVHIDKAPEYKFFKPWLGNGLLISSGNHWRSHRKLIAPTFHLNVLKSFITLFNQNARDVCDKMGALAGKEFDCHDYMSECTVEILLETAMGVNKKTQDKSGFEYAMAVMKMCNILHLRHRKFWLKSDLIFNLTKYKKEQESLLDIIHSLTKKVIKRKKEEWNSGIKKTLASVTETEKPEVTKSKSTEEAATAHSYGQAAGLKDDLDVDDNDIGEKKRMAFLDLMIESAQSGIVMNDNDIKEEVDTIMFEGHDTTAAGSSFFLSLMGLHKDIQERIVEELDQIFGDSDRPATFQDTLEMKYLERCIMETLRLYPPVPVIARQINEELKLESGDYTIPAGTTVVIATCKLHRDPKIYPNPEKFDPDHFLPERSANRHYYAFIPFSAGPRSCVGRKYAMLKLKIILSTILRNFKIHADIPEKDYQLQADIILKRAEGFKIRLEPRKKNRTAVVA</sequence>
<dbReference type="InterPro" id="IPR050196">
    <property type="entry name" value="Cytochrome_P450_Monoox"/>
</dbReference>
<gene>
    <name evidence="12" type="ORF">RUM43_005464</name>
    <name evidence="13" type="ORF">RUM44_008704</name>
</gene>
<keyword evidence="11" id="KW-0812">Transmembrane</keyword>
<keyword evidence="6 8" id="KW-0408">Iron</keyword>
<feature type="region of interest" description="Disordered" evidence="10">
    <location>
        <begin position="288"/>
        <end position="307"/>
    </location>
</feature>
<comment type="cofactor">
    <cofactor evidence="1 8">
        <name>heme</name>
        <dbReference type="ChEBI" id="CHEBI:30413"/>
    </cofactor>
</comment>
<dbReference type="GO" id="GO:0020037">
    <property type="term" value="F:heme binding"/>
    <property type="evidence" value="ECO:0007669"/>
    <property type="project" value="InterPro"/>
</dbReference>
<evidence type="ECO:0000256" key="2">
    <source>
        <dbReference type="ARBA" id="ARBA00010617"/>
    </source>
</evidence>
<evidence type="ECO:0000313" key="13">
    <source>
        <dbReference type="EMBL" id="KAK6638275.1"/>
    </source>
</evidence>
<dbReference type="EMBL" id="JAWJWE010000037">
    <property type="protein sequence ID" value="KAK6625173.1"/>
    <property type="molecule type" value="Genomic_DNA"/>
</dbReference>
<evidence type="ECO:0000256" key="6">
    <source>
        <dbReference type="ARBA" id="ARBA00023004"/>
    </source>
</evidence>
<evidence type="ECO:0000256" key="7">
    <source>
        <dbReference type="ARBA" id="ARBA00023033"/>
    </source>
</evidence>
<keyword evidence="11" id="KW-0472">Membrane</keyword>
<dbReference type="InterPro" id="IPR036396">
    <property type="entry name" value="Cyt_P450_sf"/>
</dbReference>